<proteinExistence type="inferred from homology"/>
<dbReference type="InterPro" id="IPR013713">
    <property type="entry name" value="XPO2_central"/>
</dbReference>
<evidence type="ECO:0000313" key="10">
    <source>
        <dbReference type="Proteomes" id="UP001214603"/>
    </source>
</evidence>
<dbReference type="GO" id="GO:0005829">
    <property type="term" value="C:cytosol"/>
    <property type="evidence" value="ECO:0007669"/>
    <property type="project" value="TreeGrafter"/>
</dbReference>
<dbReference type="GO" id="GO:0005049">
    <property type="term" value="F:nuclear export signal receptor activity"/>
    <property type="evidence" value="ECO:0007669"/>
    <property type="project" value="TreeGrafter"/>
</dbReference>
<dbReference type="Pfam" id="PF03378">
    <property type="entry name" value="CAS_CSE1"/>
    <property type="match status" value="1"/>
</dbReference>
<keyword evidence="9" id="KW-0675">Receptor</keyword>
<dbReference type="Pfam" id="PF03810">
    <property type="entry name" value="IBN_N"/>
    <property type="match status" value="1"/>
</dbReference>
<evidence type="ECO:0000256" key="2">
    <source>
        <dbReference type="ARBA" id="ARBA00004496"/>
    </source>
</evidence>
<dbReference type="Proteomes" id="UP001214603">
    <property type="component" value="Chromosome 5"/>
</dbReference>
<dbReference type="PANTHER" id="PTHR10997:SF8">
    <property type="entry name" value="EXPORTIN-2"/>
    <property type="match status" value="1"/>
</dbReference>
<dbReference type="Pfam" id="PF08506">
    <property type="entry name" value="Cse1"/>
    <property type="match status" value="1"/>
</dbReference>
<feature type="domain" description="Importin N-terminal" evidence="8">
    <location>
        <begin position="28"/>
        <end position="105"/>
    </location>
</feature>
<evidence type="ECO:0000259" key="8">
    <source>
        <dbReference type="PROSITE" id="PS50166"/>
    </source>
</evidence>
<dbReference type="GO" id="GO:0031267">
    <property type="term" value="F:small GTPase binding"/>
    <property type="evidence" value="ECO:0007669"/>
    <property type="project" value="InterPro"/>
</dbReference>
<dbReference type="Gene3D" id="1.25.10.10">
    <property type="entry name" value="Leucine-rich Repeat Variant"/>
    <property type="match status" value="1"/>
</dbReference>
<evidence type="ECO:0000256" key="7">
    <source>
        <dbReference type="ARBA" id="ARBA00023242"/>
    </source>
</evidence>
<comment type="similarity">
    <text evidence="3">Belongs to the XPO2/CSE1 family.</text>
</comment>
<evidence type="ECO:0000256" key="1">
    <source>
        <dbReference type="ARBA" id="ARBA00004123"/>
    </source>
</evidence>
<dbReference type="InterPro" id="IPR001494">
    <property type="entry name" value="Importin-beta_N"/>
</dbReference>
<evidence type="ECO:0000256" key="5">
    <source>
        <dbReference type="ARBA" id="ARBA00022490"/>
    </source>
</evidence>
<keyword evidence="5" id="KW-0963">Cytoplasm</keyword>
<comment type="subcellular location">
    <subcellularLocation>
        <location evidence="2">Cytoplasm</location>
    </subcellularLocation>
    <subcellularLocation>
        <location evidence="1">Nucleus</location>
    </subcellularLocation>
</comment>
<keyword evidence="10" id="KW-1185">Reference proteome</keyword>
<sequence>MDPSDPQQLASLASLFQHTLNPSQRKDAEEQLSHLQAQPRFAFLLLALIQSESASTAIRLAAAIQFKNVCKTRWVVDSEDEDPARLVNDDEKQVIRAQLVPVVVHLASAQTPSQAILAQLNESIALVAQSDFPEPWTSLIDELVKELGSDNYYVLLSVLSTSHAIFRRWRAMFRSDALYSEINLVLSKFAMPLLELMHRVYTQLTDASTPGANVAPLASCLVLLLQLFYDLSAQDLPPQFEDAIPSLSPMFTHLLSFSRPELVGDEEDMAPSQLDKIRSSVCEIFELYAKRYLDVLPQLPEYVQAVWNMLATYGPSEKYDVIVSKAILFLAAVVRMGNQRSLFEADATLEQFVSAIVLPNIELREIDEEIFEDNPMEYIRRDLETSVEVDTRRRAASEFVRSLLEQFSAQVTAICSRHIGAYLDAFRANMMDAWKKKDAAIYLLTSIAAQGATAQLGVSSTNNLVDVVQFFSEHVLQDLEPGNAVAERRPILQVDAVKYLYTFRNQLTKEQLLSVLPYLVRLLASENYVTCTYAAISIERILFIKAEGRFVLGAADLAPFRDEMLRALFMAIVRNETPEKMAENDHLMKCVMRVLLTARGTLAESLDGVLAPLEQIVSVTARNPSNPRFTQFLFESVAAVVRYAGAKLGVVEEHFFGPFTQILQTDAVEYVPYVFQILAQLLEMHAASSDTQLPETYAALLPPLLTPALWEQKGNVPALVRLLTAYLRLAPARIVEGNHVEAFLGIYQKLISSRLNDVFGFALLQALLRHLPASVMAQYQQPILTLMLMRLQSSKTEKFSQHFVMFVGVYCGVQQDAYPEQVVQAFESVQPGLFAQIMQNVVVPDLGKLAEKQRFNVAAGLIRLLAESPSMLGAQAVVWPTILAGVLGMLSTAAHAGDANEDEEQVAELDEQGFQASFSQLAASMPTRTAAAADESAAAWAGPDLAAYLVRELSGASQRQPNTVPALVQQLPAAHRATLDEALQKAGVALQ</sequence>
<keyword evidence="4" id="KW-0813">Transport</keyword>
<dbReference type="GO" id="GO:0005635">
    <property type="term" value="C:nuclear envelope"/>
    <property type="evidence" value="ECO:0007669"/>
    <property type="project" value="TreeGrafter"/>
</dbReference>
<evidence type="ECO:0000256" key="6">
    <source>
        <dbReference type="ARBA" id="ARBA00022927"/>
    </source>
</evidence>
<keyword evidence="6" id="KW-0653">Protein transport</keyword>
<dbReference type="InterPro" id="IPR005043">
    <property type="entry name" value="XPO2_C"/>
</dbReference>
<gene>
    <name evidence="9" type="primary">CSE1</name>
    <name evidence="9" type="ORF">MOBT1_002306</name>
</gene>
<dbReference type="SUPFAM" id="SSF48371">
    <property type="entry name" value="ARM repeat"/>
    <property type="match status" value="1"/>
</dbReference>
<dbReference type="GO" id="GO:0006606">
    <property type="term" value="P:protein import into nucleus"/>
    <property type="evidence" value="ECO:0007669"/>
    <property type="project" value="TreeGrafter"/>
</dbReference>
<keyword evidence="7" id="KW-0539">Nucleus</keyword>
<dbReference type="PROSITE" id="PS50166">
    <property type="entry name" value="IMPORTIN_B_NT"/>
    <property type="match status" value="1"/>
</dbReference>
<accession>A0AAF0E5R5</accession>
<evidence type="ECO:0000313" key="9">
    <source>
        <dbReference type="EMBL" id="WFD03613.1"/>
    </source>
</evidence>
<dbReference type="EMBL" id="CP119938">
    <property type="protein sequence ID" value="WFD03613.1"/>
    <property type="molecule type" value="Genomic_DNA"/>
</dbReference>
<dbReference type="AlphaFoldDB" id="A0AAF0E5R5"/>
<dbReference type="SMART" id="SM00913">
    <property type="entry name" value="IBN_N"/>
    <property type="match status" value="1"/>
</dbReference>
<organism evidence="9 10">
    <name type="scientific">Malassezia obtusa</name>
    <dbReference type="NCBI Taxonomy" id="76774"/>
    <lineage>
        <taxon>Eukaryota</taxon>
        <taxon>Fungi</taxon>
        <taxon>Dikarya</taxon>
        <taxon>Basidiomycota</taxon>
        <taxon>Ustilaginomycotina</taxon>
        <taxon>Malasseziomycetes</taxon>
        <taxon>Malasseziales</taxon>
        <taxon>Malasseziaceae</taxon>
        <taxon>Malassezia</taxon>
    </lineage>
</organism>
<dbReference type="PANTHER" id="PTHR10997">
    <property type="entry name" value="IMPORTIN-7, 8, 11"/>
    <property type="match status" value="1"/>
</dbReference>
<name>A0AAF0E5R5_9BASI</name>
<evidence type="ECO:0000256" key="3">
    <source>
        <dbReference type="ARBA" id="ARBA00008669"/>
    </source>
</evidence>
<reference evidence="9" key="1">
    <citation type="submission" date="2023-03" db="EMBL/GenBank/DDBJ databases">
        <title>Mating type loci evolution in Malassezia.</title>
        <authorList>
            <person name="Coelho M.A."/>
        </authorList>
    </citation>
    <scope>NUCLEOTIDE SEQUENCE</scope>
    <source>
        <strain evidence="9">CBS 7876</strain>
    </source>
</reference>
<dbReference type="InterPro" id="IPR016024">
    <property type="entry name" value="ARM-type_fold"/>
</dbReference>
<protein>
    <submittedName>
        <fullName evidence="9">Importin-alpha export receptor</fullName>
    </submittedName>
</protein>
<dbReference type="InterPro" id="IPR011989">
    <property type="entry name" value="ARM-like"/>
</dbReference>
<dbReference type="GO" id="GO:0006611">
    <property type="term" value="P:protein export from nucleus"/>
    <property type="evidence" value="ECO:0007669"/>
    <property type="project" value="TreeGrafter"/>
</dbReference>
<evidence type="ECO:0000256" key="4">
    <source>
        <dbReference type="ARBA" id="ARBA00022448"/>
    </source>
</evidence>